<keyword evidence="7 9" id="KW-1015">Disulfide bond</keyword>
<evidence type="ECO:0000256" key="4">
    <source>
        <dbReference type="ARBA" id="ARBA00022525"/>
    </source>
</evidence>
<keyword evidence="6 10" id="KW-0732">Signal</keyword>
<keyword evidence="9" id="KW-0408">Iron</keyword>
<evidence type="ECO:0000313" key="13">
    <source>
        <dbReference type="Proteomes" id="UP000275385"/>
    </source>
</evidence>
<gene>
    <name evidence="12" type="ORF">DL546_006225</name>
</gene>
<feature type="signal peptide" evidence="10">
    <location>
        <begin position="1"/>
        <end position="20"/>
    </location>
</feature>
<keyword evidence="9" id="KW-0479">Metal-binding</keyword>
<evidence type="ECO:0000259" key="11">
    <source>
        <dbReference type="PROSITE" id="PS52012"/>
    </source>
</evidence>
<feature type="disulfide bond" evidence="9">
    <location>
        <begin position="43"/>
        <end position="74"/>
    </location>
</feature>
<dbReference type="AlphaFoldDB" id="A0A420Y3T7"/>
<feature type="disulfide bond" evidence="9">
    <location>
        <begin position="39"/>
        <end position="79"/>
    </location>
</feature>
<dbReference type="PROSITE" id="PS52012">
    <property type="entry name" value="CFEM"/>
    <property type="match status" value="1"/>
</dbReference>
<evidence type="ECO:0000256" key="1">
    <source>
        <dbReference type="ARBA" id="ARBA00004589"/>
    </source>
</evidence>
<comment type="caution">
    <text evidence="9">Lacks conserved residue(s) required for the propagation of feature annotation.</text>
</comment>
<dbReference type="GO" id="GO:0098552">
    <property type="term" value="C:side of membrane"/>
    <property type="evidence" value="ECO:0007669"/>
    <property type="project" value="UniProtKB-KW"/>
</dbReference>
<keyword evidence="5" id="KW-0472">Membrane</keyword>
<evidence type="ECO:0000256" key="9">
    <source>
        <dbReference type="PROSITE-ProRule" id="PRU01356"/>
    </source>
</evidence>
<protein>
    <recommendedName>
        <fullName evidence="11">CFEM domain-containing protein</fullName>
    </recommendedName>
</protein>
<feature type="chain" id="PRO_5019587760" description="CFEM domain-containing protein" evidence="10">
    <location>
        <begin position="21"/>
        <end position="83"/>
    </location>
</feature>
<dbReference type="GO" id="GO:0046872">
    <property type="term" value="F:metal ion binding"/>
    <property type="evidence" value="ECO:0007669"/>
    <property type="project" value="UniProtKB-UniRule"/>
</dbReference>
<dbReference type="Proteomes" id="UP000275385">
    <property type="component" value="Unassembled WGS sequence"/>
</dbReference>
<evidence type="ECO:0000256" key="2">
    <source>
        <dbReference type="ARBA" id="ARBA00004613"/>
    </source>
</evidence>
<keyword evidence="9" id="KW-0349">Heme</keyword>
<dbReference type="EMBL" id="QVQW01000055">
    <property type="protein sequence ID" value="RKU42556.1"/>
    <property type="molecule type" value="Genomic_DNA"/>
</dbReference>
<keyword evidence="5" id="KW-0336">GPI-anchor</keyword>
<proteinExistence type="inferred from homology"/>
<keyword evidence="8" id="KW-0449">Lipoprotein</keyword>
<feature type="domain" description="CFEM" evidence="11">
    <location>
        <begin position="11"/>
        <end position="83"/>
    </location>
</feature>
<reference evidence="12 13" key="1">
    <citation type="submission" date="2018-08" db="EMBL/GenBank/DDBJ databases">
        <title>Draft genome of the lignicolous fungus Coniochaeta pulveracea.</title>
        <authorList>
            <person name="Borstlap C.J."/>
            <person name="De Witt R.N."/>
            <person name="Botha A."/>
            <person name="Volschenk H."/>
        </authorList>
    </citation>
    <scope>NUCLEOTIDE SEQUENCE [LARGE SCALE GENOMIC DNA]</scope>
    <source>
        <strain evidence="12 13">CAB683</strain>
    </source>
</reference>
<accession>A0A420Y3T7</accession>
<evidence type="ECO:0000256" key="8">
    <source>
        <dbReference type="ARBA" id="ARBA00023288"/>
    </source>
</evidence>
<keyword evidence="5" id="KW-0325">Glycoprotein</keyword>
<sequence length="83" mass="9081">MHLPTTILAVLAALAPSIHAKSAWPPNLNGADLTKIEACAIHCLADGFHDSQCRDEDLRCLCNSQPFVDKVKHCAKRGCRPHH</sequence>
<dbReference type="GO" id="GO:0005576">
    <property type="term" value="C:extracellular region"/>
    <property type="evidence" value="ECO:0007669"/>
    <property type="project" value="UniProtKB-SubCell"/>
</dbReference>
<dbReference type="Pfam" id="PF05730">
    <property type="entry name" value="CFEM"/>
    <property type="match status" value="1"/>
</dbReference>
<feature type="binding site" description="axial binding residue" evidence="9">
    <location>
        <position position="57"/>
    </location>
    <ligand>
        <name>heme</name>
        <dbReference type="ChEBI" id="CHEBI:30413"/>
    </ligand>
    <ligandPart>
        <name>Fe</name>
        <dbReference type="ChEBI" id="CHEBI:18248"/>
    </ligandPart>
</feature>
<evidence type="ECO:0000256" key="7">
    <source>
        <dbReference type="ARBA" id="ARBA00023157"/>
    </source>
</evidence>
<dbReference type="InterPro" id="IPR008427">
    <property type="entry name" value="Extracellular_membr_CFEM_dom"/>
</dbReference>
<evidence type="ECO:0000256" key="5">
    <source>
        <dbReference type="ARBA" id="ARBA00022622"/>
    </source>
</evidence>
<comment type="caution">
    <text evidence="12">The sequence shown here is derived from an EMBL/GenBank/DDBJ whole genome shotgun (WGS) entry which is preliminary data.</text>
</comment>
<name>A0A420Y3T7_9PEZI</name>
<feature type="disulfide bond" evidence="9">
    <location>
        <begin position="53"/>
        <end position="60"/>
    </location>
</feature>
<keyword evidence="4" id="KW-0964">Secreted</keyword>
<keyword evidence="13" id="KW-1185">Reference proteome</keyword>
<evidence type="ECO:0000313" key="12">
    <source>
        <dbReference type="EMBL" id="RKU42556.1"/>
    </source>
</evidence>
<comment type="subcellular location">
    <subcellularLocation>
        <location evidence="1">Membrane</location>
        <topology evidence="1">Lipid-anchor</topology>
        <topology evidence="1">GPI-anchor</topology>
    </subcellularLocation>
    <subcellularLocation>
        <location evidence="2">Secreted</location>
    </subcellularLocation>
</comment>
<organism evidence="12 13">
    <name type="scientific">Coniochaeta pulveracea</name>
    <dbReference type="NCBI Taxonomy" id="177199"/>
    <lineage>
        <taxon>Eukaryota</taxon>
        <taxon>Fungi</taxon>
        <taxon>Dikarya</taxon>
        <taxon>Ascomycota</taxon>
        <taxon>Pezizomycotina</taxon>
        <taxon>Sordariomycetes</taxon>
        <taxon>Sordariomycetidae</taxon>
        <taxon>Coniochaetales</taxon>
        <taxon>Coniochaetaceae</taxon>
        <taxon>Coniochaeta</taxon>
    </lineage>
</organism>
<evidence type="ECO:0000256" key="6">
    <source>
        <dbReference type="ARBA" id="ARBA00022729"/>
    </source>
</evidence>
<evidence type="ECO:0000256" key="3">
    <source>
        <dbReference type="ARBA" id="ARBA00010031"/>
    </source>
</evidence>
<comment type="similarity">
    <text evidence="3">Belongs to the RBT5 family.</text>
</comment>
<evidence type="ECO:0000256" key="10">
    <source>
        <dbReference type="SAM" id="SignalP"/>
    </source>
</evidence>